<dbReference type="EMBL" id="KN837242">
    <property type="protein sequence ID" value="KIJ31435.1"/>
    <property type="molecule type" value="Genomic_DNA"/>
</dbReference>
<gene>
    <name evidence="1" type="ORF">M422DRAFT_36205</name>
</gene>
<dbReference type="Proteomes" id="UP000054279">
    <property type="component" value="Unassembled WGS sequence"/>
</dbReference>
<dbReference type="HOGENOM" id="CLU_2224855_0_0_1"/>
<keyword evidence="2" id="KW-1185">Reference proteome</keyword>
<proteinExistence type="predicted"/>
<accession>A0A0C9V1V8</accession>
<organism evidence="1 2">
    <name type="scientific">Sphaerobolus stellatus (strain SS14)</name>
    <dbReference type="NCBI Taxonomy" id="990650"/>
    <lineage>
        <taxon>Eukaryota</taxon>
        <taxon>Fungi</taxon>
        <taxon>Dikarya</taxon>
        <taxon>Basidiomycota</taxon>
        <taxon>Agaricomycotina</taxon>
        <taxon>Agaricomycetes</taxon>
        <taxon>Phallomycetidae</taxon>
        <taxon>Geastrales</taxon>
        <taxon>Sphaerobolaceae</taxon>
        <taxon>Sphaerobolus</taxon>
    </lineage>
</organism>
<name>A0A0C9V1V8_SPHS4</name>
<evidence type="ECO:0000313" key="2">
    <source>
        <dbReference type="Proteomes" id="UP000054279"/>
    </source>
</evidence>
<sequence>MSCVNAHSLRIFCLLKVLFLLELYDWKLLLDIQCTYLPCLSTMLLTLTAYTVMSRMCAQVATTLTATNYSESNLIIILSAGLRYDGCARTPFVDHWEPYHAIVSFR</sequence>
<dbReference type="AlphaFoldDB" id="A0A0C9V1V8"/>
<reference evidence="1 2" key="1">
    <citation type="submission" date="2014-06" db="EMBL/GenBank/DDBJ databases">
        <title>Evolutionary Origins and Diversification of the Mycorrhizal Mutualists.</title>
        <authorList>
            <consortium name="DOE Joint Genome Institute"/>
            <consortium name="Mycorrhizal Genomics Consortium"/>
            <person name="Kohler A."/>
            <person name="Kuo A."/>
            <person name="Nagy L.G."/>
            <person name="Floudas D."/>
            <person name="Copeland A."/>
            <person name="Barry K.W."/>
            <person name="Cichocki N."/>
            <person name="Veneault-Fourrey C."/>
            <person name="LaButti K."/>
            <person name="Lindquist E.A."/>
            <person name="Lipzen A."/>
            <person name="Lundell T."/>
            <person name="Morin E."/>
            <person name="Murat C."/>
            <person name="Riley R."/>
            <person name="Ohm R."/>
            <person name="Sun H."/>
            <person name="Tunlid A."/>
            <person name="Henrissat B."/>
            <person name="Grigoriev I.V."/>
            <person name="Hibbett D.S."/>
            <person name="Martin F."/>
        </authorList>
    </citation>
    <scope>NUCLEOTIDE SEQUENCE [LARGE SCALE GENOMIC DNA]</scope>
    <source>
        <strain evidence="1 2">SS14</strain>
    </source>
</reference>
<protein>
    <submittedName>
        <fullName evidence="1">Uncharacterized protein</fullName>
    </submittedName>
</protein>
<evidence type="ECO:0000313" key="1">
    <source>
        <dbReference type="EMBL" id="KIJ31435.1"/>
    </source>
</evidence>